<name>A0A2M9H1P3_9BURK</name>
<dbReference type="EMBL" id="CADILE010000005">
    <property type="protein sequence ID" value="CAB3858859.1"/>
    <property type="molecule type" value="Genomic_DNA"/>
</dbReference>
<dbReference type="Pfam" id="PF00126">
    <property type="entry name" value="HTH_1"/>
    <property type="match status" value="1"/>
</dbReference>
<dbReference type="InterPro" id="IPR005119">
    <property type="entry name" value="LysR_subst-bd"/>
</dbReference>
<dbReference type="Pfam" id="PF03466">
    <property type="entry name" value="LysR_substrate"/>
    <property type="match status" value="1"/>
</dbReference>
<dbReference type="RefSeq" id="WP_059272761.1">
    <property type="nucleotide sequence ID" value="NZ_CADILE010000005.1"/>
</dbReference>
<evidence type="ECO:0000256" key="1">
    <source>
        <dbReference type="ARBA" id="ARBA00009437"/>
    </source>
</evidence>
<dbReference type="InterPro" id="IPR000847">
    <property type="entry name" value="LysR_HTH_N"/>
</dbReference>
<keyword evidence="2" id="KW-0805">Transcription regulation</keyword>
<dbReference type="SUPFAM" id="SSF53850">
    <property type="entry name" value="Periplasmic binding protein-like II"/>
    <property type="match status" value="1"/>
</dbReference>
<keyword evidence="4" id="KW-0804">Transcription</keyword>
<dbReference type="GO" id="GO:0003677">
    <property type="term" value="F:DNA binding"/>
    <property type="evidence" value="ECO:0007669"/>
    <property type="project" value="UniProtKB-KW"/>
</dbReference>
<dbReference type="Gene3D" id="3.40.190.290">
    <property type="match status" value="1"/>
</dbReference>
<dbReference type="InterPro" id="IPR036390">
    <property type="entry name" value="WH_DNA-bd_sf"/>
</dbReference>
<dbReference type="PANTHER" id="PTHR30537:SF5">
    <property type="entry name" value="HTH-TYPE TRANSCRIPTIONAL ACTIVATOR TTDR-RELATED"/>
    <property type="match status" value="1"/>
</dbReference>
<dbReference type="PROSITE" id="PS50931">
    <property type="entry name" value="HTH_LYSR"/>
    <property type="match status" value="1"/>
</dbReference>
<protein>
    <submittedName>
        <fullName evidence="5">HTH-type transcriptional regulator DmlR</fullName>
    </submittedName>
</protein>
<dbReference type="Proteomes" id="UP000494122">
    <property type="component" value="Unassembled WGS sequence"/>
</dbReference>
<dbReference type="PANTHER" id="PTHR30537">
    <property type="entry name" value="HTH-TYPE TRANSCRIPTIONAL REGULATOR"/>
    <property type="match status" value="1"/>
</dbReference>
<dbReference type="Gene3D" id="1.10.10.10">
    <property type="entry name" value="Winged helix-like DNA-binding domain superfamily/Winged helix DNA-binding domain"/>
    <property type="match status" value="1"/>
</dbReference>
<evidence type="ECO:0000313" key="5">
    <source>
        <dbReference type="EMBL" id="CAB3858859.1"/>
    </source>
</evidence>
<dbReference type="InterPro" id="IPR036388">
    <property type="entry name" value="WH-like_DNA-bd_sf"/>
</dbReference>
<gene>
    <name evidence="5" type="primary">dmlR_11</name>
    <name evidence="5" type="ORF">LMG3328_02173</name>
</gene>
<accession>A0A2M9H1P3</accession>
<dbReference type="AlphaFoldDB" id="A0A2M9H1P3"/>
<sequence>MRHLDAFVIFAEVGKLESISGAARALGLPKAKVSRAISRLEEAYKITLLLRTTQRTQLTEAGRTLFTHCVDVLERMEVAEAELAAHRGVPAGTLRVGCSPDLAQDLLTPHIHRFLDRYPDINLRVRVAERLMPEPNSIDIVLHSGWLSDSRLMVRKLGEVDTLLVASRSYVERYGLPRSPHDMEGHRVIGNFYLDPTASEPGRLPAYVPVLEVSRGQDRTPLSLWPRFASTDHRQILELVRHGMAIAPIARYRVHRDLRSGELIRVLPEYDIHTPPALYALYTDRLAVAPKLQAFLEFLAQVQNSQQLEMADGG</sequence>
<evidence type="ECO:0000313" key="6">
    <source>
        <dbReference type="Proteomes" id="UP000494122"/>
    </source>
</evidence>
<organism evidence="5 6">
    <name type="scientific">Achromobacter ruhlandii</name>
    <dbReference type="NCBI Taxonomy" id="72557"/>
    <lineage>
        <taxon>Bacteria</taxon>
        <taxon>Pseudomonadati</taxon>
        <taxon>Pseudomonadota</taxon>
        <taxon>Betaproteobacteria</taxon>
        <taxon>Burkholderiales</taxon>
        <taxon>Alcaligenaceae</taxon>
        <taxon>Achromobacter</taxon>
    </lineage>
</organism>
<dbReference type="InterPro" id="IPR058163">
    <property type="entry name" value="LysR-type_TF_proteobact-type"/>
</dbReference>
<keyword evidence="3" id="KW-0238">DNA-binding</keyword>
<evidence type="ECO:0000256" key="2">
    <source>
        <dbReference type="ARBA" id="ARBA00023015"/>
    </source>
</evidence>
<evidence type="ECO:0000256" key="3">
    <source>
        <dbReference type="ARBA" id="ARBA00023125"/>
    </source>
</evidence>
<reference evidence="5 6" key="1">
    <citation type="submission" date="2020-04" db="EMBL/GenBank/DDBJ databases">
        <authorList>
            <person name="De Canck E."/>
        </authorList>
    </citation>
    <scope>NUCLEOTIDE SEQUENCE [LARGE SCALE GENOMIC DNA]</scope>
    <source>
        <strain evidence="5 6">LMG 3328</strain>
    </source>
</reference>
<comment type="similarity">
    <text evidence="1">Belongs to the LysR transcriptional regulatory family.</text>
</comment>
<dbReference type="SUPFAM" id="SSF46785">
    <property type="entry name" value="Winged helix' DNA-binding domain"/>
    <property type="match status" value="1"/>
</dbReference>
<dbReference type="CDD" id="cd08422">
    <property type="entry name" value="PBP2_CrgA_like"/>
    <property type="match status" value="1"/>
</dbReference>
<proteinExistence type="inferred from homology"/>
<dbReference type="GO" id="GO:0003700">
    <property type="term" value="F:DNA-binding transcription factor activity"/>
    <property type="evidence" value="ECO:0007669"/>
    <property type="project" value="InterPro"/>
</dbReference>
<evidence type="ECO:0000256" key="4">
    <source>
        <dbReference type="ARBA" id="ARBA00023163"/>
    </source>
</evidence>